<keyword evidence="2" id="KW-1185">Reference proteome</keyword>
<evidence type="ECO:0000313" key="2">
    <source>
        <dbReference type="Proteomes" id="UP001497700"/>
    </source>
</evidence>
<name>A0ACB9Z6F2_9PEZI</name>
<gene>
    <name evidence="1" type="ORF">F4820DRAFT_415479</name>
</gene>
<dbReference type="Proteomes" id="UP001497700">
    <property type="component" value="Unassembled WGS sequence"/>
</dbReference>
<protein>
    <submittedName>
        <fullName evidence="1">Uncharacterized protein</fullName>
    </submittedName>
</protein>
<comment type="caution">
    <text evidence="1">The sequence shown here is derived from an EMBL/GenBank/DDBJ whole genome shotgun (WGS) entry which is preliminary data.</text>
</comment>
<reference evidence="1 2" key="1">
    <citation type="journal article" date="2022" name="New Phytol.">
        <title>Ecological generalism drives hyperdiversity of secondary metabolite gene clusters in xylarialean endophytes.</title>
        <authorList>
            <person name="Franco M.E.E."/>
            <person name="Wisecaver J.H."/>
            <person name="Arnold A.E."/>
            <person name="Ju Y.M."/>
            <person name="Slot J.C."/>
            <person name="Ahrendt S."/>
            <person name="Moore L.P."/>
            <person name="Eastman K.E."/>
            <person name="Scott K."/>
            <person name="Konkel Z."/>
            <person name="Mondo S.J."/>
            <person name="Kuo A."/>
            <person name="Hayes R.D."/>
            <person name="Haridas S."/>
            <person name="Andreopoulos B."/>
            <person name="Riley R."/>
            <person name="LaButti K."/>
            <person name="Pangilinan J."/>
            <person name="Lipzen A."/>
            <person name="Amirebrahimi M."/>
            <person name="Yan J."/>
            <person name="Adam C."/>
            <person name="Keymanesh K."/>
            <person name="Ng V."/>
            <person name="Louie K."/>
            <person name="Northen T."/>
            <person name="Drula E."/>
            <person name="Henrissat B."/>
            <person name="Hsieh H.M."/>
            <person name="Youens-Clark K."/>
            <person name="Lutzoni F."/>
            <person name="Miadlikowska J."/>
            <person name="Eastwood D.C."/>
            <person name="Hamelin R.C."/>
            <person name="Grigoriev I.V."/>
            <person name="U'Ren J.M."/>
        </authorList>
    </citation>
    <scope>NUCLEOTIDE SEQUENCE [LARGE SCALE GENOMIC DNA]</scope>
    <source>
        <strain evidence="1 2">CBS 119005</strain>
    </source>
</reference>
<proteinExistence type="predicted"/>
<dbReference type="EMBL" id="MU393453">
    <property type="protein sequence ID" value="KAI4866936.1"/>
    <property type="molecule type" value="Genomic_DNA"/>
</dbReference>
<organism evidence="1 2">
    <name type="scientific">Hypoxylon rubiginosum</name>
    <dbReference type="NCBI Taxonomy" id="110542"/>
    <lineage>
        <taxon>Eukaryota</taxon>
        <taxon>Fungi</taxon>
        <taxon>Dikarya</taxon>
        <taxon>Ascomycota</taxon>
        <taxon>Pezizomycotina</taxon>
        <taxon>Sordariomycetes</taxon>
        <taxon>Xylariomycetidae</taxon>
        <taxon>Xylariales</taxon>
        <taxon>Hypoxylaceae</taxon>
        <taxon>Hypoxylon</taxon>
    </lineage>
</organism>
<evidence type="ECO:0000313" key="1">
    <source>
        <dbReference type="EMBL" id="KAI4866936.1"/>
    </source>
</evidence>
<accession>A0ACB9Z6F2</accession>
<sequence length="94" mass="11022">MRGGMEWKIYYTSVYNYVMYLLFIWLPCVFPTFYRNRIYLSTKGVVMSSPSAIILLVVLPILGLNLQAMLCNRRSCSVLQSRGFIVMCKWWCFG</sequence>